<dbReference type="InterPro" id="IPR013785">
    <property type="entry name" value="Aldolase_TIM"/>
</dbReference>
<reference evidence="11 12" key="1">
    <citation type="submission" date="2016-10" db="EMBL/GenBank/DDBJ databases">
        <authorList>
            <person name="de Groot N.N."/>
        </authorList>
    </citation>
    <scope>NUCLEOTIDE SEQUENCE [LARGE SCALE GENOMIC DNA]</scope>
    <source>
        <strain evidence="11 12">ASO4-2</strain>
    </source>
</reference>
<dbReference type="GO" id="GO:0000162">
    <property type="term" value="P:L-tryptophan biosynthetic process"/>
    <property type="evidence" value="ECO:0007669"/>
    <property type="project" value="UniProtKB-UniRule"/>
</dbReference>
<dbReference type="RefSeq" id="WP_092117323.1">
    <property type="nucleotide sequence ID" value="NZ_FMXO01000003.1"/>
</dbReference>
<proteinExistence type="inferred from homology"/>
<sequence>MEPETGTGLPNGIPRPLIKVCGLLRSEDVLLCEELGVDWTGFIFHPASPRNADPKLVAALPRGKALRVGVFVDQSAEDVCRIMKEARLDLAQLHGRQDQQFCAALGRERVIRVFWPQRYAGRELLEQDLQAFASVCNWFLLDAGTSGGGHGASLNFRVLHGLNSPRPWLLAGGLGPENIRQALDRCLPDGLDLNSGVEDAPGKKSGPKLELALRLARMP</sequence>
<dbReference type="PANTHER" id="PTHR42894">
    <property type="entry name" value="N-(5'-PHOSPHORIBOSYL)ANTHRANILATE ISOMERASE"/>
    <property type="match status" value="1"/>
</dbReference>
<keyword evidence="6 9" id="KW-0822">Tryptophan biosynthesis</keyword>
<dbReference type="SUPFAM" id="SSF51366">
    <property type="entry name" value="Ribulose-phoshate binding barrel"/>
    <property type="match status" value="1"/>
</dbReference>
<keyword evidence="8 9" id="KW-0413">Isomerase</keyword>
<dbReference type="Gene3D" id="3.20.20.70">
    <property type="entry name" value="Aldolase class I"/>
    <property type="match status" value="1"/>
</dbReference>
<dbReference type="CDD" id="cd00405">
    <property type="entry name" value="PRAI"/>
    <property type="match status" value="1"/>
</dbReference>
<feature type="domain" description="N-(5'phosphoribosyl) anthranilate isomerase (PRAI)" evidence="10">
    <location>
        <begin position="19"/>
        <end position="209"/>
    </location>
</feature>
<name>A0A1G6B142_9BACT</name>
<dbReference type="OrthoDB" id="9796196at2"/>
<dbReference type="Proteomes" id="UP000198771">
    <property type="component" value="Unassembled WGS sequence"/>
</dbReference>
<dbReference type="EC" id="5.3.1.24" evidence="3 9"/>
<evidence type="ECO:0000313" key="11">
    <source>
        <dbReference type="EMBL" id="SDB14411.1"/>
    </source>
</evidence>
<comment type="pathway">
    <text evidence="2 9">Amino-acid biosynthesis; L-tryptophan biosynthesis; L-tryptophan from chorismate: step 3/5.</text>
</comment>
<evidence type="ECO:0000259" key="10">
    <source>
        <dbReference type="Pfam" id="PF00697"/>
    </source>
</evidence>
<evidence type="ECO:0000256" key="5">
    <source>
        <dbReference type="ARBA" id="ARBA00022605"/>
    </source>
</evidence>
<gene>
    <name evidence="9" type="primary">trpF</name>
    <name evidence="11" type="ORF">SAMN05660653_00720</name>
</gene>
<dbReference type="InterPro" id="IPR001240">
    <property type="entry name" value="PRAI_dom"/>
</dbReference>
<evidence type="ECO:0000256" key="3">
    <source>
        <dbReference type="ARBA" id="ARBA00012572"/>
    </source>
</evidence>
<dbReference type="AlphaFoldDB" id="A0A1G6B142"/>
<evidence type="ECO:0000256" key="7">
    <source>
        <dbReference type="ARBA" id="ARBA00023141"/>
    </source>
</evidence>
<evidence type="ECO:0000256" key="1">
    <source>
        <dbReference type="ARBA" id="ARBA00001164"/>
    </source>
</evidence>
<evidence type="ECO:0000313" key="12">
    <source>
        <dbReference type="Proteomes" id="UP000198771"/>
    </source>
</evidence>
<dbReference type="InterPro" id="IPR044643">
    <property type="entry name" value="TrpF_fam"/>
</dbReference>
<evidence type="ECO:0000256" key="4">
    <source>
        <dbReference type="ARBA" id="ARBA00022272"/>
    </source>
</evidence>
<dbReference type="STRING" id="617002.SAMN05660653_00720"/>
<keyword evidence="5 9" id="KW-0028">Amino-acid biosynthesis</keyword>
<evidence type="ECO:0000256" key="2">
    <source>
        <dbReference type="ARBA" id="ARBA00004664"/>
    </source>
</evidence>
<comment type="catalytic activity">
    <reaction evidence="1 9">
        <text>N-(5-phospho-beta-D-ribosyl)anthranilate = 1-(2-carboxyphenylamino)-1-deoxy-D-ribulose 5-phosphate</text>
        <dbReference type="Rhea" id="RHEA:21540"/>
        <dbReference type="ChEBI" id="CHEBI:18277"/>
        <dbReference type="ChEBI" id="CHEBI:58613"/>
        <dbReference type="EC" id="5.3.1.24"/>
    </reaction>
</comment>
<organism evidence="11 12">
    <name type="scientific">Desulfonatronum thiosulfatophilum</name>
    <dbReference type="NCBI Taxonomy" id="617002"/>
    <lineage>
        <taxon>Bacteria</taxon>
        <taxon>Pseudomonadati</taxon>
        <taxon>Thermodesulfobacteriota</taxon>
        <taxon>Desulfovibrionia</taxon>
        <taxon>Desulfovibrionales</taxon>
        <taxon>Desulfonatronaceae</taxon>
        <taxon>Desulfonatronum</taxon>
    </lineage>
</organism>
<dbReference type="EMBL" id="FMXO01000003">
    <property type="protein sequence ID" value="SDB14411.1"/>
    <property type="molecule type" value="Genomic_DNA"/>
</dbReference>
<keyword evidence="12" id="KW-1185">Reference proteome</keyword>
<dbReference type="HAMAP" id="MF_00135">
    <property type="entry name" value="PRAI"/>
    <property type="match status" value="1"/>
</dbReference>
<evidence type="ECO:0000256" key="8">
    <source>
        <dbReference type="ARBA" id="ARBA00023235"/>
    </source>
</evidence>
<dbReference type="InterPro" id="IPR011060">
    <property type="entry name" value="RibuloseP-bd_barrel"/>
</dbReference>
<dbReference type="GO" id="GO:0004640">
    <property type="term" value="F:phosphoribosylanthranilate isomerase activity"/>
    <property type="evidence" value="ECO:0007669"/>
    <property type="project" value="UniProtKB-UniRule"/>
</dbReference>
<dbReference type="Pfam" id="PF00697">
    <property type="entry name" value="PRAI"/>
    <property type="match status" value="1"/>
</dbReference>
<comment type="similarity">
    <text evidence="9">Belongs to the TrpF family.</text>
</comment>
<evidence type="ECO:0000256" key="9">
    <source>
        <dbReference type="HAMAP-Rule" id="MF_00135"/>
    </source>
</evidence>
<keyword evidence="7 9" id="KW-0057">Aromatic amino acid biosynthesis</keyword>
<dbReference type="UniPathway" id="UPA00035">
    <property type="reaction ID" value="UER00042"/>
</dbReference>
<protein>
    <recommendedName>
        <fullName evidence="4 9">N-(5'-phosphoribosyl)anthranilate isomerase</fullName>
        <shortName evidence="9">PRAI</shortName>
        <ecNumber evidence="3 9">5.3.1.24</ecNumber>
    </recommendedName>
</protein>
<evidence type="ECO:0000256" key="6">
    <source>
        <dbReference type="ARBA" id="ARBA00022822"/>
    </source>
</evidence>
<accession>A0A1G6B142</accession>
<dbReference type="PANTHER" id="PTHR42894:SF1">
    <property type="entry name" value="N-(5'-PHOSPHORIBOSYL)ANTHRANILATE ISOMERASE"/>
    <property type="match status" value="1"/>
</dbReference>